<feature type="transmembrane region" description="Helical" evidence="7">
    <location>
        <begin position="12"/>
        <end position="36"/>
    </location>
</feature>
<comment type="similarity">
    <text evidence="2">Belongs to the DsbD family.</text>
</comment>
<feature type="transmembrane region" description="Helical" evidence="7">
    <location>
        <begin position="56"/>
        <end position="78"/>
    </location>
</feature>
<dbReference type="GO" id="GO:0017004">
    <property type="term" value="P:cytochrome complex assembly"/>
    <property type="evidence" value="ECO:0007669"/>
    <property type="project" value="UniProtKB-KW"/>
</dbReference>
<dbReference type="EMBL" id="NNRN01000044">
    <property type="protein sequence ID" value="OYR30344.1"/>
    <property type="molecule type" value="Genomic_DNA"/>
</dbReference>
<evidence type="ECO:0000313" key="11">
    <source>
        <dbReference type="Proteomes" id="UP000216363"/>
    </source>
</evidence>
<dbReference type="PANTHER" id="PTHR31272">
    <property type="entry name" value="CYTOCHROME C-TYPE BIOGENESIS PROTEIN HI_1454-RELATED"/>
    <property type="match status" value="1"/>
</dbReference>
<dbReference type="InterPro" id="IPR003834">
    <property type="entry name" value="Cyt_c_assmbl_TM_dom"/>
</dbReference>
<evidence type="ECO:0000256" key="6">
    <source>
        <dbReference type="ARBA" id="ARBA00023136"/>
    </source>
</evidence>
<feature type="transmembrane region" description="Helical" evidence="7">
    <location>
        <begin position="134"/>
        <end position="157"/>
    </location>
</feature>
<feature type="transmembrane region" description="Helical" evidence="7">
    <location>
        <begin position="169"/>
        <end position="190"/>
    </location>
</feature>
<evidence type="ECO:0000313" key="12">
    <source>
        <dbReference type="Proteomes" id="UP000435957"/>
    </source>
</evidence>
<dbReference type="Proteomes" id="UP000216363">
    <property type="component" value="Unassembled WGS sequence"/>
</dbReference>
<dbReference type="InterPro" id="IPR051790">
    <property type="entry name" value="Cytochrome_c-biogenesis_DsbD"/>
</dbReference>
<comment type="subcellular location">
    <subcellularLocation>
        <location evidence="1">Membrane</location>
        <topology evidence="1">Multi-pass membrane protein</topology>
    </subcellularLocation>
</comment>
<dbReference type="AlphaFoldDB" id="A0A256GT19"/>
<dbReference type="GO" id="GO:0016020">
    <property type="term" value="C:membrane"/>
    <property type="evidence" value="ECO:0007669"/>
    <property type="project" value="UniProtKB-SubCell"/>
</dbReference>
<sequence>MGFEISNIGVVAAIAAGAVSFLSPCVLPLVPGYVSFIAGTATQDKRSDPDRDKLSVAWLSLCFILGFSTVFVILGAGATTLGQSLRAYSYEAGIIGGVIVIIFGLFTTGVLRLPMLQRDVRYHGSLLTGGPTGAYLLGLAFAFGWTPCIGPILGAILTVSAVSATALDGVALLALYSLGLGIPFFLAALFTDRLIAFLPGLRKTGRALQVTAGVIMIVMGLAMVSGYMTWFAFWLLEKFPVFGSIG</sequence>
<keyword evidence="4" id="KW-0201">Cytochrome c-type biogenesis</keyword>
<evidence type="ECO:0000256" key="1">
    <source>
        <dbReference type="ARBA" id="ARBA00004141"/>
    </source>
</evidence>
<reference evidence="9 12" key="2">
    <citation type="submission" date="2019-09" db="EMBL/GenBank/DDBJ databases">
        <title>Taxonomic organization of the family Brucellaceae based on a phylogenomic approach.</title>
        <authorList>
            <person name="Leclercq S."/>
            <person name="Cloeckaert A."/>
            <person name="Zygmunt M.S."/>
        </authorList>
    </citation>
    <scope>NUCLEOTIDE SEQUENCE [LARGE SCALE GENOMIC DNA]</scope>
    <source>
        <strain evidence="9 12">LUP23</strain>
    </source>
</reference>
<comment type="caution">
    <text evidence="10">The sequence shown here is derived from an EMBL/GenBank/DDBJ whole genome shotgun (WGS) entry which is preliminary data.</text>
</comment>
<keyword evidence="12" id="KW-1185">Reference proteome</keyword>
<dbReference type="Pfam" id="PF02683">
    <property type="entry name" value="DsbD_TM"/>
    <property type="match status" value="1"/>
</dbReference>
<dbReference type="PANTHER" id="PTHR31272:SF4">
    <property type="entry name" value="CYTOCHROME C-TYPE BIOGENESIS PROTEIN HI_1454-RELATED"/>
    <property type="match status" value="1"/>
</dbReference>
<evidence type="ECO:0000259" key="8">
    <source>
        <dbReference type="Pfam" id="PF02683"/>
    </source>
</evidence>
<keyword evidence="5 7" id="KW-1133">Transmembrane helix</keyword>
<feature type="transmembrane region" description="Helical" evidence="7">
    <location>
        <begin position="210"/>
        <end position="236"/>
    </location>
</feature>
<keyword evidence="3 7" id="KW-0812">Transmembrane</keyword>
<feature type="transmembrane region" description="Helical" evidence="7">
    <location>
        <begin position="90"/>
        <end position="113"/>
    </location>
</feature>
<keyword evidence="6 7" id="KW-0472">Membrane</keyword>
<evidence type="ECO:0000256" key="7">
    <source>
        <dbReference type="SAM" id="Phobius"/>
    </source>
</evidence>
<evidence type="ECO:0000256" key="5">
    <source>
        <dbReference type="ARBA" id="ARBA00022989"/>
    </source>
</evidence>
<dbReference type="EMBL" id="WBWF01000004">
    <property type="protein sequence ID" value="KAB2704448.1"/>
    <property type="molecule type" value="Genomic_DNA"/>
</dbReference>
<dbReference type="Proteomes" id="UP000435957">
    <property type="component" value="Unassembled WGS sequence"/>
</dbReference>
<organism evidence="10 11">
    <name type="scientific">Brucella lupini</name>
    <dbReference type="NCBI Taxonomy" id="255457"/>
    <lineage>
        <taxon>Bacteria</taxon>
        <taxon>Pseudomonadati</taxon>
        <taxon>Pseudomonadota</taxon>
        <taxon>Alphaproteobacteria</taxon>
        <taxon>Hyphomicrobiales</taxon>
        <taxon>Brucellaceae</taxon>
        <taxon>Brucella/Ochrobactrum group</taxon>
        <taxon>Brucella</taxon>
    </lineage>
</organism>
<gene>
    <name evidence="10" type="ORF">CES86_1668</name>
    <name evidence="9" type="ORF">F9L03_07320</name>
</gene>
<evidence type="ECO:0000313" key="10">
    <source>
        <dbReference type="EMBL" id="OYR30344.1"/>
    </source>
</evidence>
<evidence type="ECO:0000256" key="3">
    <source>
        <dbReference type="ARBA" id="ARBA00022692"/>
    </source>
</evidence>
<name>A0A256GT19_9HYPH</name>
<feature type="domain" description="Cytochrome C biogenesis protein transmembrane" evidence="8">
    <location>
        <begin position="10"/>
        <end position="225"/>
    </location>
</feature>
<dbReference type="RefSeq" id="WP_094514293.1">
    <property type="nucleotide sequence ID" value="NZ_JBHEEP010000005.1"/>
</dbReference>
<protein>
    <submittedName>
        <fullName evidence="10">Cytochrome C biogenesis transmembrane region family protein</fullName>
    </submittedName>
    <submittedName>
        <fullName evidence="9">Cytochrome c biogenesis protein CcdA</fullName>
    </submittedName>
</protein>
<reference evidence="10 11" key="1">
    <citation type="submission" date="2017-07" db="EMBL/GenBank/DDBJ databases">
        <title>Draft genome of Ochrobactrum lupini type strain LUP21.</title>
        <authorList>
            <person name="Krzyzanowska D.M."/>
            <person name="Jafra S."/>
        </authorList>
    </citation>
    <scope>NUCLEOTIDE SEQUENCE [LARGE SCALE GENOMIC DNA]</scope>
    <source>
        <strain evidence="10 11">LUP21</strain>
    </source>
</reference>
<proteinExistence type="inferred from homology"/>
<evidence type="ECO:0000313" key="9">
    <source>
        <dbReference type="EMBL" id="KAB2704448.1"/>
    </source>
</evidence>
<evidence type="ECO:0000256" key="4">
    <source>
        <dbReference type="ARBA" id="ARBA00022748"/>
    </source>
</evidence>
<accession>A0A256GT19</accession>
<evidence type="ECO:0000256" key="2">
    <source>
        <dbReference type="ARBA" id="ARBA00006143"/>
    </source>
</evidence>